<dbReference type="AlphaFoldDB" id="W1NGI7"/>
<evidence type="ECO:0000313" key="1">
    <source>
        <dbReference type="EMBL" id="ERM94907.1"/>
    </source>
</evidence>
<gene>
    <name evidence="1" type="ORF">AMTR_s00009p00164870</name>
</gene>
<sequence length="165" mass="18508">MFSSGKNMKILVSRSGDVQLVTEGKISRGYVIIQILKPQKYGYRWRDPQRHISEVKENLKSIVVNENSGRNHALADAPVGPSKIHMFPLLISDLDVLGKDFLRQSHPDISSRVTKFDDFVLGKGRFPWSSSLKAVGGGYPWLLEDSPLANENLREKSRDSKSVGE</sequence>
<dbReference type="Proteomes" id="UP000017836">
    <property type="component" value="Unassembled WGS sequence"/>
</dbReference>
<proteinExistence type="predicted"/>
<organism evidence="1 2">
    <name type="scientific">Amborella trichopoda</name>
    <dbReference type="NCBI Taxonomy" id="13333"/>
    <lineage>
        <taxon>Eukaryota</taxon>
        <taxon>Viridiplantae</taxon>
        <taxon>Streptophyta</taxon>
        <taxon>Embryophyta</taxon>
        <taxon>Tracheophyta</taxon>
        <taxon>Spermatophyta</taxon>
        <taxon>Magnoliopsida</taxon>
        <taxon>Amborellales</taxon>
        <taxon>Amborellaceae</taxon>
        <taxon>Amborella</taxon>
    </lineage>
</organism>
<dbReference type="Gramene" id="ERM94907">
    <property type="protein sequence ID" value="ERM94907"/>
    <property type="gene ID" value="AMTR_s00009p00164870"/>
</dbReference>
<protein>
    <submittedName>
        <fullName evidence="1">Uncharacterized protein</fullName>
    </submittedName>
</protein>
<evidence type="ECO:0000313" key="2">
    <source>
        <dbReference type="Proteomes" id="UP000017836"/>
    </source>
</evidence>
<name>W1NGI7_AMBTC</name>
<keyword evidence="2" id="KW-1185">Reference proteome</keyword>
<dbReference type="EMBL" id="KI397501">
    <property type="protein sequence ID" value="ERM94907.1"/>
    <property type="molecule type" value="Genomic_DNA"/>
</dbReference>
<dbReference type="HOGENOM" id="CLU_1613031_0_0_1"/>
<reference evidence="2" key="1">
    <citation type="journal article" date="2013" name="Science">
        <title>The Amborella genome and the evolution of flowering plants.</title>
        <authorList>
            <consortium name="Amborella Genome Project"/>
        </authorList>
    </citation>
    <scope>NUCLEOTIDE SEQUENCE [LARGE SCALE GENOMIC DNA]</scope>
</reference>
<accession>W1NGI7</accession>